<name>A0AAV1RT25_9ROSI</name>
<gene>
    <name evidence="1" type="ORF">DCAF_LOCUS14920</name>
</gene>
<accession>A0AAV1RT25</accession>
<proteinExistence type="predicted"/>
<comment type="caution">
    <text evidence="1">The sequence shown here is derived from an EMBL/GenBank/DDBJ whole genome shotgun (WGS) entry which is preliminary data.</text>
</comment>
<dbReference type="Proteomes" id="UP001314170">
    <property type="component" value="Unassembled WGS sequence"/>
</dbReference>
<evidence type="ECO:0000313" key="1">
    <source>
        <dbReference type="EMBL" id="CAK7339844.1"/>
    </source>
</evidence>
<protein>
    <submittedName>
        <fullName evidence="1">Uncharacterized protein</fullName>
    </submittedName>
</protein>
<dbReference type="EMBL" id="CAWUPB010001158">
    <property type="protein sequence ID" value="CAK7339844.1"/>
    <property type="molecule type" value="Genomic_DNA"/>
</dbReference>
<reference evidence="1 2" key="1">
    <citation type="submission" date="2024-01" db="EMBL/GenBank/DDBJ databases">
        <authorList>
            <person name="Waweru B."/>
        </authorList>
    </citation>
    <scope>NUCLEOTIDE SEQUENCE [LARGE SCALE GENOMIC DNA]</scope>
</reference>
<dbReference type="AlphaFoldDB" id="A0AAV1RT25"/>
<keyword evidence="2" id="KW-1185">Reference proteome</keyword>
<evidence type="ECO:0000313" key="2">
    <source>
        <dbReference type="Proteomes" id="UP001314170"/>
    </source>
</evidence>
<feature type="non-terminal residue" evidence="1">
    <location>
        <position position="146"/>
    </location>
</feature>
<sequence>MEIGQPKPKNIPLSKAILRVRKEGQGLDKSQICSDFHPTIINNKNERCVGVQKAKEVSTISKTNGEYECHTQRLISHVDGNLKQGSHILSDEDNSMCIKFISPTLKLDGMHVKDRFGIIGIVDAPVLTSARSFSTMQKDLDFLPHG</sequence>
<organism evidence="1 2">
    <name type="scientific">Dovyalis caffra</name>
    <dbReference type="NCBI Taxonomy" id="77055"/>
    <lineage>
        <taxon>Eukaryota</taxon>
        <taxon>Viridiplantae</taxon>
        <taxon>Streptophyta</taxon>
        <taxon>Embryophyta</taxon>
        <taxon>Tracheophyta</taxon>
        <taxon>Spermatophyta</taxon>
        <taxon>Magnoliopsida</taxon>
        <taxon>eudicotyledons</taxon>
        <taxon>Gunneridae</taxon>
        <taxon>Pentapetalae</taxon>
        <taxon>rosids</taxon>
        <taxon>fabids</taxon>
        <taxon>Malpighiales</taxon>
        <taxon>Salicaceae</taxon>
        <taxon>Flacourtieae</taxon>
        <taxon>Dovyalis</taxon>
    </lineage>
</organism>